<comment type="similarity">
    <text evidence="1">Belongs to the THEM6 family.</text>
</comment>
<evidence type="ECO:0000256" key="1">
    <source>
        <dbReference type="ARBA" id="ARBA00038228"/>
    </source>
</evidence>
<sequence length="267" mass="30336">MGYLGFAVVLLASFEVGYFLKTFVWTLGTRILRSRIHPLQYSSIYGIVTTRDIDVFLTHLNNSRFLRAMDFGRFDHIFRGRISAALTKTKSNALVSSSVIRYRKPLYIFLPYAIDTGVVYWDDRSVYYRQDVRTLHDNFVRGTAYLKVTMIGASPADLLEYALKGYRGSMDWGKTFIPQVLVPASEGGNSEAVETQLPSDLRGAKHFFDKRSLPSDIEAFLRFNEESSLRIKASGLVKGATKEAVKRLQEEQALNSCRPTQSRMKSE</sequence>
<dbReference type="InterPro" id="IPR029069">
    <property type="entry name" value="HotDog_dom_sf"/>
</dbReference>
<dbReference type="GeneID" id="108667161"/>
<evidence type="ECO:0000256" key="3">
    <source>
        <dbReference type="SAM" id="Phobius"/>
    </source>
</evidence>
<dbReference type="RefSeq" id="XP_018009639.1">
    <property type="nucleotide sequence ID" value="XM_018154150.2"/>
</dbReference>
<dbReference type="InterPro" id="IPR051490">
    <property type="entry name" value="THEM6_lcsJ_thioesterase"/>
</dbReference>
<organism evidence="4 5">
    <name type="scientific">Hyalella azteca</name>
    <name type="common">Amphipod</name>
    <dbReference type="NCBI Taxonomy" id="294128"/>
    <lineage>
        <taxon>Eukaryota</taxon>
        <taxon>Metazoa</taxon>
        <taxon>Ecdysozoa</taxon>
        <taxon>Arthropoda</taxon>
        <taxon>Crustacea</taxon>
        <taxon>Multicrustacea</taxon>
        <taxon>Malacostraca</taxon>
        <taxon>Eumalacostraca</taxon>
        <taxon>Peracarida</taxon>
        <taxon>Amphipoda</taxon>
        <taxon>Senticaudata</taxon>
        <taxon>Talitrida</taxon>
        <taxon>Talitroidea</taxon>
        <taxon>Hyalellidae</taxon>
        <taxon>Hyalella</taxon>
    </lineage>
</organism>
<dbReference type="Pfam" id="PF13279">
    <property type="entry name" value="4HBT_2"/>
    <property type="match status" value="1"/>
</dbReference>
<reference evidence="5" key="1">
    <citation type="submission" date="2025-08" db="UniProtKB">
        <authorList>
            <consortium name="RefSeq"/>
        </authorList>
    </citation>
    <scope>IDENTIFICATION</scope>
    <source>
        <tissue evidence="5">Whole organism</tissue>
    </source>
</reference>
<dbReference type="OMA" id="LCTFQDC"/>
<name>A0A8B7N8M5_HYAAZ</name>
<gene>
    <name evidence="5" type="primary">LOC108667161</name>
</gene>
<keyword evidence="3" id="KW-0472">Membrane</keyword>
<protein>
    <recommendedName>
        <fullName evidence="2">Protein THEM6</fullName>
    </recommendedName>
</protein>
<evidence type="ECO:0000313" key="4">
    <source>
        <dbReference type="Proteomes" id="UP000694843"/>
    </source>
</evidence>
<dbReference type="CDD" id="cd00586">
    <property type="entry name" value="4HBT"/>
    <property type="match status" value="1"/>
</dbReference>
<keyword evidence="3" id="KW-1133">Transmembrane helix</keyword>
<keyword evidence="3" id="KW-0812">Transmembrane</keyword>
<dbReference type="AlphaFoldDB" id="A0A8B7N8M5"/>
<accession>A0A8B7N8M5</accession>
<proteinExistence type="inferred from homology"/>
<dbReference type="PANTHER" id="PTHR12475:SF4">
    <property type="entry name" value="PROTEIN THEM6"/>
    <property type="match status" value="1"/>
</dbReference>
<keyword evidence="4" id="KW-1185">Reference proteome</keyword>
<dbReference type="SUPFAM" id="SSF54637">
    <property type="entry name" value="Thioesterase/thiol ester dehydrase-isomerase"/>
    <property type="match status" value="1"/>
</dbReference>
<dbReference type="KEGG" id="hazt:108667161"/>
<dbReference type="PANTHER" id="PTHR12475">
    <property type="match status" value="1"/>
</dbReference>
<dbReference type="Proteomes" id="UP000694843">
    <property type="component" value="Unplaced"/>
</dbReference>
<evidence type="ECO:0000313" key="5">
    <source>
        <dbReference type="RefSeq" id="XP_018009639.1"/>
    </source>
</evidence>
<feature type="transmembrane region" description="Helical" evidence="3">
    <location>
        <begin position="6"/>
        <end position="27"/>
    </location>
</feature>
<dbReference type="Gene3D" id="3.10.129.10">
    <property type="entry name" value="Hotdog Thioesterase"/>
    <property type="match status" value="1"/>
</dbReference>
<dbReference type="OrthoDB" id="265761at2759"/>
<evidence type="ECO:0000256" key="2">
    <source>
        <dbReference type="ARBA" id="ARBA00041112"/>
    </source>
</evidence>